<dbReference type="InterPro" id="IPR052201">
    <property type="entry name" value="LRR-containing_regulator"/>
</dbReference>
<dbReference type="AlphaFoldDB" id="A0A9J6FK83"/>
<keyword evidence="3" id="KW-1185">Reference proteome</keyword>
<dbReference type="OrthoDB" id="8436363at2759"/>
<protein>
    <submittedName>
        <fullName evidence="2">Uncharacterized protein</fullName>
    </submittedName>
</protein>
<dbReference type="OMA" id="IECEDMS"/>
<evidence type="ECO:0000256" key="1">
    <source>
        <dbReference type="ARBA" id="ARBA00022737"/>
    </source>
</evidence>
<proteinExistence type="predicted"/>
<dbReference type="PANTHER" id="PTHR24111">
    <property type="entry name" value="LEUCINE-RICH REPEAT-CONTAINING PROTEIN 34"/>
    <property type="match status" value="1"/>
</dbReference>
<dbReference type="PANTHER" id="PTHR24111:SF0">
    <property type="entry name" value="LEUCINE-RICH REPEAT-CONTAINING PROTEIN"/>
    <property type="match status" value="1"/>
</dbReference>
<dbReference type="SUPFAM" id="SSF52047">
    <property type="entry name" value="RNI-like"/>
    <property type="match status" value="2"/>
</dbReference>
<dbReference type="SMART" id="SM00368">
    <property type="entry name" value="LRR_RI"/>
    <property type="match status" value="4"/>
</dbReference>
<keyword evidence="1" id="KW-0677">Repeat</keyword>
<dbReference type="Proteomes" id="UP000821853">
    <property type="component" value="Chromosome 10"/>
</dbReference>
<dbReference type="VEuPathDB" id="VectorBase:HLOH_043316"/>
<gene>
    <name evidence="2" type="ORF">HPB48_005998</name>
</gene>
<accession>A0A9J6FK83</accession>
<evidence type="ECO:0000313" key="2">
    <source>
        <dbReference type="EMBL" id="KAH9363469.1"/>
    </source>
</evidence>
<organism evidence="2 3">
    <name type="scientific">Haemaphysalis longicornis</name>
    <name type="common">Bush tick</name>
    <dbReference type="NCBI Taxonomy" id="44386"/>
    <lineage>
        <taxon>Eukaryota</taxon>
        <taxon>Metazoa</taxon>
        <taxon>Ecdysozoa</taxon>
        <taxon>Arthropoda</taxon>
        <taxon>Chelicerata</taxon>
        <taxon>Arachnida</taxon>
        <taxon>Acari</taxon>
        <taxon>Parasitiformes</taxon>
        <taxon>Ixodida</taxon>
        <taxon>Ixodoidea</taxon>
        <taxon>Ixodidae</taxon>
        <taxon>Haemaphysalinae</taxon>
        <taxon>Haemaphysalis</taxon>
    </lineage>
</organism>
<dbReference type="EMBL" id="JABSTR010000002">
    <property type="protein sequence ID" value="KAH9363469.1"/>
    <property type="molecule type" value="Genomic_DNA"/>
</dbReference>
<reference evidence="2 3" key="1">
    <citation type="journal article" date="2020" name="Cell">
        <title>Large-Scale Comparative Analyses of Tick Genomes Elucidate Their Genetic Diversity and Vector Capacities.</title>
        <authorList>
            <consortium name="Tick Genome and Microbiome Consortium (TIGMIC)"/>
            <person name="Jia N."/>
            <person name="Wang J."/>
            <person name="Shi W."/>
            <person name="Du L."/>
            <person name="Sun Y."/>
            <person name="Zhan W."/>
            <person name="Jiang J.F."/>
            <person name="Wang Q."/>
            <person name="Zhang B."/>
            <person name="Ji P."/>
            <person name="Bell-Sakyi L."/>
            <person name="Cui X.M."/>
            <person name="Yuan T.T."/>
            <person name="Jiang B.G."/>
            <person name="Yang W.F."/>
            <person name="Lam T.T."/>
            <person name="Chang Q.C."/>
            <person name="Ding S.J."/>
            <person name="Wang X.J."/>
            <person name="Zhu J.G."/>
            <person name="Ruan X.D."/>
            <person name="Zhao L."/>
            <person name="Wei J.T."/>
            <person name="Ye R.Z."/>
            <person name="Que T.C."/>
            <person name="Du C.H."/>
            <person name="Zhou Y.H."/>
            <person name="Cheng J.X."/>
            <person name="Dai P.F."/>
            <person name="Guo W.B."/>
            <person name="Han X.H."/>
            <person name="Huang E.J."/>
            <person name="Li L.F."/>
            <person name="Wei W."/>
            <person name="Gao Y.C."/>
            <person name="Liu J.Z."/>
            <person name="Shao H.Z."/>
            <person name="Wang X."/>
            <person name="Wang C.C."/>
            <person name="Yang T.C."/>
            <person name="Huo Q.B."/>
            <person name="Li W."/>
            <person name="Chen H.Y."/>
            <person name="Chen S.E."/>
            <person name="Zhou L.G."/>
            <person name="Ni X.B."/>
            <person name="Tian J.H."/>
            <person name="Sheng Y."/>
            <person name="Liu T."/>
            <person name="Pan Y.S."/>
            <person name="Xia L.Y."/>
            <person name="Li J."/>
            <person name="Zhao F."/>
            <person name="Cao W.C."/>
        </authorList>
    </citation>
    <scope>NUCLEOTIDE SEQUENCE [LARGE SCALE GENOMIC DNA]</scope>
    <source>
        <strain evidence="2">HaeL-2018</strain>
    </source>
</reference>
<dbReference type="Gene3D" id="3.80.10.10">
    <property type="entry name" value="Ribonuclease Inhibitor"/>
    <property type="match status" value="4"/>
</dbReference>
<sequence>MDSGDENSSVVDQRALNSDAGNNYYIDQRIREIRKFFSSKGVGLDDACTDTAGRRCWLCANPTPWNRLLAPLSLELVESGPGKLSLRSVNVESRNLNDVNALYDGAYVFTWLPKQHRCVQTICLHDNVLFQKPAYSLKLTLGSSANLRHLKLKGAYSTLFNEQELSDGLESLTALESFEFLKLDVTHMLASSIAALLRRNKAHLAKVGFKRNALSQRSTATLLSALIECKALTELSFDHNNLAKPNELKLQSCEAPLGPLFAALETNTTLRHLDLDSCTMSAAYATGLANALRCNKALRRVVLQHCSVDDVAAEKLADAVVENSALETLDLSENRVNIQGIAAFCAALKKNKTLKTVSFGMFHATEEERRDLAHLLSRSDCCGRIMVPWANPDLPPLTATLALASQSPSEVSLSDITEFSSTLVCELFDTLASNTEVKTLKVEARGYEADKADALCRALTANQSIKSLELQLNVESLQGSLIVGVTKALMVNTTVTELIIYTCDISLHSSKTFASMLAQNKTLTTIALYCRHLGTKRLEMLSRGMIHNSVVISFTFGKALPRNRAAFRLHECVRRNVGLLNMAVQFVLQADVTKRCAQAFETLRWTSSLVSQVAKVSGKSEPEAVAALDAAEKYIRSHYLFVTGVVREAVRCYPGMGKQADALNDYCWQAIAEYLRVSDVLDG</sequence>
<dbReference type="InterPro" id="IPR032675">
    <property type="entry name" value="LRR_dom_sf"/>
</dbReference>
<name>A0A9J6FK83_HAELO</name>
<comment type="caution">
    <text evidence="2">The sequence shown here is derived from an EMBL/GenBank/DDBJ whole genome shotgun (WGS) entry which is preliminary data.</text>
</comment>
<evidence type="ECO:0000313" key="3">
    <source>
        <dbReference type="Proteomes" id="UP000821853"/>
    </source>
</evidence>